<dbReference type="InterPro" id="IPR010753">
    <property type="entry name" value="DUF1330"/>
</dbReference>
<proteinExistence type="predicted"/>
<keyword evidence="3" id="KW-1185">Reference proteome</keyword>
<dbReference type="SUPFAM" id="SSF54909">
    <property type="entry name" value="Dimeric alpha+beta barrel"/>
    <property type="match status" value="1"/>
</dbReference>
<dbReference type="AlphaFoldDB" id="W4LM46"/>
<dbReference type="InterPro" id="IPR011008">
    <property type="entry name" value="Dimeric_a/b-barrel"/>
</dbReference>
<protein>
    <recommendedName>
        <fullName evidence="1">DUF1330 domain-containing protein</fullName>
    </recommendedName>
</protein>
<evidence type="ECO:0000259" key="1">
    <source>
        <dbReference type="Pfam" id="PF07045"/>
    </source>
</evidence>
<comment type="caution">
    <text evidence="2">The sequence shown here is derived from an EMBL/GenBank/DDBJ whole genome shotgun (WGS) entry which is preliminary data.</text>
</comment>
<evidence type="ECO:0000313" key="3">
    <source>
        <dbReference type="Proteomes" id="UP000019141"/>
    </source>
</evidence>
<reference evidence="2 3" key="1">
    <citation type="journal article" date="2014" name="Nature">
        <title>An environmental bacterial taxon with a large and distinct metabolic repertoire.</title>
        <authorList>
            <person name="Wilson M.C."/>
            <person name="Mori T."/>
            <person name="Ruckert C."/>
            <person name="Uria A.R."/>
            <person name="Helf M.J."/>
            <person name="Takada K."/>
            <person name="Gernert C."/>
            <person name="Steffens U.A."/>
            <person name="Heycke N."/>
            <person name="Schmitt S."/>
            <person name="Rinke C."/>
            <person name="Helfrich E.J."/>
            <person name="Brachmann A.O."/>
            <person name="Gurgui C."/>
            <person name="Wakimoto T."/>
            <person name="Kracht M."/>
            <person name="Crusemann M."/>
            <person name="Hentschel U."/>
            <person name="Abe I."/>
            <person name="Matsunaga S."/>
            <person name="Kalinowski J."/>
            <person name="Takeyama H."/>
            <person name="Piel J."/>
        </authorList>
    </citation>
    <scope>NUCLEOTIDE SEQUENCE [LARGE SCALE GENOMIC DNA]</scope>
    <source>
        <strain evidence="3">TSY1</strain>
    </source>
</reference>
<name>W4LM46_ENTF1</name>
<accession>W4LM46</accession>
<sequence>MAALMIINYDVFDRAALDAYRAVAAPILVGPSLGTAVAISGATVDLGEGHAAGSDTVVLRYESVEAAEAAYRSEAYQAVLPDRLNATTPKIALIVETLD</sequence>
<dbReference type="Gene3D" id="3.30.70.100">
    <property type="match status" value="1"/>
</dbReference>
<evidence type="ECO:0000313" key="2">
    <source>
        <dbReference type="EMBL" id="ETW98421.1"/>
    </source>
</evidence>
<organism evidence="2 3">
    <name type="scientific">Entotheonella factor</name>
    <dbReference type="NCBI Taxonomy" id="1429438"/>
    <lineage>
        <taxon>Bacteria</taxon>
        <taxon>Pseudomonadati</taxon>
        <taxon>Nitrospinota/Tectimicrobiota group</taxon>
        <taxon>Candidatus Tectimicrobiota</taxon>
        <taxon>Candidatus Entotheonellia</taxon>
        <taxon>Candidatus Entotheonellales</taxon>
        <taxon>Candidatus Entotheonellaceae</taxon>
        <taxon>Candidatus Entotheonella</taxon>
    </lineage>
</organism>
<dbReference type="HOGENOM" id="CLU_2315057_0_0_7"/>
<gene>
    <name evidence="2" type="ORF">ETSY1_18845</name>
</gene>
<feature type="domain" description="DUF1330" evidence="1">
    <location>
        <begin position="3"/>
        <end position="94"/>
    </location>
</feature>
<dbReference type="EMBL" id="AZHW01000556">
    <property type="protein sequence ID" value="ETW98421.1"/>
    <property type="molecule type" value="Genomic_DNA"/>
</dbReference>
<dbReference type="Proteomes" id="UP000019141">
    <property type="component" value="Unassembled WGS sequence"/>
</dbReference>
<dbReference type="Pfam" id="PF07045">
    <property type="entry name" value="DUF1330"/>
    <property type="match status" value="1"/>
</dbReference>